<evidence type="ECO:0000313" key="2">
    <source>
        <dbReference type="Proteomes" id="UP000028839"/>
    </source>
</evidence>
<name>A0A0E2ZP06_9GAMM</name>
<reference evidence="1 2" key="1">
    <citation type="submission" date="2014-07" db="EMBL/GenBank/DDBJ databases">
        <title>Comparative analysis of Nitrosococcus oceani genome inventories of strains from Pacific and Atlantic gyres.</title>
        <authorList>
            <person name="Lim C.K."/>
            <person name="Wang L."/>
            <person name="Sayavedra-Soto L.A."/>
            <person name="Klotz M.G."/>
        </authorList>
    </citation>
    <scope>NUCLEOTIDE SEQUENCE [LARGE SCALE GENOMIC DNA]</scope>
    <source>
        <strain evidence="1 2">C-27</strain>
    </source>
</reference>
<dbReference type="Proteomes" id="UP000028839">
    <property type="component" value="Unassembled WGS sequence"/>
</dbReference>
<evidence type="ECO:0000313" key="1">
    <source>
        <dbReference type="EMBL" id="KFI20117.1"/>
    </source>
</evidence>
<dbReference type="HOGENOM" id="CLU_2524177_0_0_6"/>
<comment type="caution">
    <text evidence="1">The sequence shown here is derived from an EMBL/GenBank/DDBJ whole genome shotgun (WGS) entry which is preliminary data.</text>
</comment>
<protein>
    <submittedName>
        <fullName evidence="1">Uncharacterized protein</fullName>
    </submittedName>
</protein>
<dbReference type="AlphaFoldDB" id="A0A0E2ZP06"/>
<dbReference type="EMBL" id="JPGN01000027">
    <property type="protein sequence ID" value="KFI20117.1"/>
    <property type="molecule type" value="Genomic_DNA"/>
</dbReference>
<proteinExistence type="predicted"/>
<gene>
    <name evidence="1" type="ORF">IB75_04650</name>
</gene>
<accession>A0A0E2ZP06</accession>
<organism evidence="1 2">
    <name type="scientific">Nitrosococcus oceani C-27</name>
    <dbReference type="NCBI Taxonomy" id="314279"/>
    <lineage>
        <taxon>Bacteria</taxon>
        <taxon>Pseudomonadati</taxon>
        <taxon>Pseudomonadota</taxon>
        <taxon>Gammaproteobacteria</taxon>
        <taxon>Chromatiales</taxon>
        <taxon>Chromatiaceae</taxon>
        <taxon>Nitrosococcus</taxon>
    </lineage>
</organism>
<sequence>MREFLGEFRAFLKSCSRCSVRYEQLFDWQNLPPNRALVPMYAGEPACQLPESIKAIKFTEFLVLKSLNSGKSRLKATSFLLKIK</sequence>